<feature type="transmembrane region" description="Helical" evidence="8">
    <location>
        <begin position="296"/>
        <end position="320"/>
    </location>
</feature>
<gene>
    <name evidence="10" type="ORF">EII10_06685</name>
</gene>
<keyword evidence="3 10" id="KW-0808">Transferase</keyword>
<proteinExistence type="inferred from homology"/>
<dbReference type="GO" id="GO:0016020">
    <property type="term" value="C:membrane"/>
    <property type="evidence" value="ECO:0007669"/>
    <property type="project" value="UniProtKB-SubCell"/>
</dbReference>
<comment type="similarity">
    <text evidence="2">Belongs to the bacterial sugar transferase family.</text>
</comment>
<feature type="region of interest" description="Disordered" evidence="7">
    <location>
        <begin position="1"/>
        <end position="29"/>
    </location>
</feature>
<dbReference type="PANTHER" id="PTHR30576">
    <property type="entry name" value="COLANIC BIOSYNTHESIS UDP-GLUCOSE LIPID CARRIER TRANSFERASE"/>
    <property type="match status" value="1"/>
</dbReference>
<reference evidence="10 11" key="1">
    <citation type="submission" date="2018-11" db="EMBL/GenBank/DDBJ databases">
        <title>Genomes From Bacteria Associated with the Canine Oral Cavity: a Test Case for Automated Genome-Based Taxonomic Assignment.</title>
        <authorList>
            <person name="Coil D.A."/>
            <person name="Jospin G."/>
            <person name="Darling A.E."/>
            <person name="Wallis C."/>
            <person name="Davis I.J."/>
            <person name="Harris S."/>
            <person name="Eisen J.A."/>
            <person name="Holcombe L.J."/>
            <person name="O'Flynn C."/>
        </authorList>
    </citation>
    <scope>NUCLEOTIDE SEQUENCE [LARGE SCALE GENOMIC DNA]</scope>
    <source>
        <strain evidence="10 11">OH5050</strain>
    </source>
</reference>
<dbReference type="Proteomes" id="UP000271272">
    <property type="component" value="Unassembled WGS sequence"/>
</dbReference>
<evidence type="ECO:0000256" key="8">
    <source>
        <dbReference type="SAM" id="Phobius"/>
    </source>
</evidence>
<feature type="compositionally biased region" description="Low complexity" evidence="7">
    <location>
        <begin position="16"/>
        <end position="29"/>
    </location>
</feature>
<dbReference type="InterPro" id="IPR003362">
    <property type="entry name" value="Bact_transf"/>
</dbReference>
<evidence type="ECO:0000256" key="5">
    <source>
        <dbReference type="ARBA" id="ARBA00022989"/>
    </source>
</evidence>
<accession>A0A3P1V560</accession>
<dbReference type="AlphaFoldDB" id="A0A3P1V560"/>
<dbReference type="PANTHER" id="PTHR30576:SF10">
    <property type="entry name" value="SLL5057 PROTEIN"/>
    <property type="match status" value="1"/>
</dbReference>
<feature type="transmembrane region" description="Helical" evidence="8">
    <location>
        <begin position="103"/>
        <end position="122"/>
    </location>
</feature>
<evidence type="ECO:0000256" key="6">
    <source>
        <dbReference type="ARBA" id="ARBA00023136"/>
    </source>
</evidence>
<evidence type="ECO:0000259" key="9">
    <source>
        <dbReference type="Pfam" id="PF02397"/>
    </source>
</evidence>
<keyword evidence="6 8" id="KW-0472">Membrane</keyword>
<evidence type="ECO:0000313" key="11">
    <source>
        <dbReference type="Proteomes" id="UP000271272"/>
    </source>
</evidence>
<keyword evidence="11" id="KW-1185">Reference proteome</keyword>
<evidence type="ECO:0000256" key="3">
    <source>
        <dbReference type="ARBA" id="ARBA00022679"/>
    </source>
</evidence>
<dbReference type="Gene3D" id="3.40.50.720">
    <property type="entry name" value="NAD(P)-binding Rossmann-like Domain"/>
    <property type="match status" value="1"/>
</dbReference>
<evidence type="ECO:0000256" key="2">
    <source>
        <dbReference type="ARBA" id="ARBA00006464"/>
    </source>
</evidence>
<comment type="subcellular location">
    <subcellularLocation>
        <location evidence="1">Membrane</location>
        <topology evidence="1">Multi-pass membrane protein</topology>
    </subcellularLocation>
</comment>
<comment type="caution">
    <text evidence="10">The sequence shown here is derived from an EMBL/GenBank/DDBJ whole genome shotgun (WGS) entry which is preliminary data.</text>
</comment>
<dbReference type="OrthoDB" id="9808602at2"/>
<evidence type="ECO:0000256" key="4">
    <source>
        <dbReference type="ARBA" id="ARBA00022692"/>
    </source>
</evidence>
<dbReference type="InterPro" id="IPR017475">
    <property type="entry name" value="EPS_sugar_tfrase"/>
</dbReference>
<dbReference type="GO" id="GO:0016780">
    <property type="term" value="F:phosphotransferase activity, for other substituted phosphate groups"/>
    <property type="evidence" value="ECO:0007669"/>
    <property type="project" value="TreeGrafter"/>
</dbReference>
<dbReference type="NCBIfam" id="TIGR03025">
    <property type="entry name" value="EPS_sugtrans"/>
    <property type="match status" value="1"/>
</dbReference>
<keyword evidence="4 8" id="KW-0812">Transmembrane</keyword>
<feature type="domain" description="Bacterial sugar transferase" evidence="9">
    <location>
        <begin position="294"/>
        <end position="483"/>
    </location>
</feature>
<sequence length="489" mass="52111">MPSSTVMLPQAEQQQRSAPASGTTTTTSVPVPRSAWARMRGDLVTWLVLSDIAAVALPTWIAALIGGPAAAWPVVLTGAAMVMAAWFLGAMGMDTVEQGTVGAGRLVAATIAAVPVALLLGGELSAPVVTRTALVTALLLQGTLIIIGRSVESGWLHRRRVEGHGLRRTLIVMGSGAQPLLTQLRRHPMDGFLVVGYLSSGGGRDGRAASPVRSPEHIATTVRSERIDAVMTIGSVTPEDLVTIMRGLEATTVRLIVAPGLQDVVPQRMRGLSVTHGWTGLIAVKTRRTRAVGKALFDRVAGGLILALASPLLAATAVALRLDSPGPVFYTQTRVGQDGRHFTMWKFRSMYVDSDQRRQAVVAAGGDAGNEVMFKSRQDPRITRVGRIIRRLSIDELPQLINVVRGDMSLVGPRPALPHEVAQYDAEALRRLLVKPGMTGLWQVSGRSDLSWASTVALDRHYVENRGGALDAKIFLGTLRAVIGGKGAY</sequence>
<dbReference type="RefSeq" id="WP_124933724.1">
    <property type="nucleotide sequence ID" value="NZ_RQZC01000008.1"/>
</dbReference>
<keyword evidence="5 8" id="KW-1133">Transmembrane helix</keyword>
<protein>
    <submittedName>
        <fullName evidence="10">Sugar transferase</fullName>
    </submittedName>
</protein>
<organism evidence="10 11">
    <name type="scientific">Actinomyces bowdenii</name>
    <dbReference type="NCBI Taxonomy" id="131109"/>
    <lineage>
        <taxon>Bacteria</taxon>
        <taxon>Bacillati</taxon>
        <taxon>Actinomycetota</taxon>
        <taxon>Actinomycetes</taxon>
        <taxon>Actinomycetales</taxon>
        <taxon>Actinomycetaceae</taxon>
        <taxon>Actinomyces</taxon>
    </lineage>
</organism>
<feature type="transmembrane region" description="Helical" evidence="8">
    <location>
        <begin position="71"/>
        <end position="91"/>
    </location>
</feature>
<name>A0A3P1V560_9ACTO</name>
<dbReference type="EMBL" id="RQZC01000008">
    <property type="protein sequence ID" value="RRD29342.1"/>
    <property type="molecule type" value="Genomic_DNA"/>
</dbReference>
<dbReference type="Pfam" id="PF02397">
    <property type="entry name" value="Bac_transf"/>
    <property type="match status" value="1"/>
</dbReference>
<feature type="transmembrane region" description="Helical" evidence="8">
    <location>
        <begin position="128"/>
        <end position="151"/>
    </location>
</feature>
<feature type="transmembrane region" description="Helical" evidence="8">
    <location>
        <begin position="43"/>
        <end position="65"/>
    </location>
</feature>
<evidence type="ECO:0000256" key="1">
    <source>
        <dbReference type="ARBA" id="ARBA00004141"/>
    </source>
</evidence>
<evidence type="ECO:0000313" key="10">
    <source>
        <dbReference type="EMBL" id="RRD29342.1"/>
    </source>
</evidence>
<feature type="compositionally biased region" description="Polar residues" evidence="7">
    <location>
        <begin position="1"/>
        <end position="15"/>
    </location>
</feature>
<evidence type="ECO:0000256" key="7">
    <source>
        <dbReference type="SAM" id="MobiDB-lite"/>
    </source>
</evidence>